<dbReference type="KEGG" id="soy:115882456"/>
<evidence type="ECO:0000256" key="1">
    <source>
        <dbReference type="SAM" id="MobiDB-lite"/>
    </source>
</evidence>
<feature type="domain" description="DUF4773" evidence="2">
    <location>
        <begin position="63"/>
        <end position="178"/>
    </location>
</feature>
<evidence type="ECO:0000259" key="2">
    <source>
        <dbReference type="Pfam" id="PF15998"/>
    </source>
</evidence>
<dbReference type="InterPro" id="IPR031941">
    <property type="entry name" value="DUF4773"/>
</dbReference>
<dbReference type="OrthoDB" id="8189990at2759"/>
<dbReference type="SUPFAM" id="SSF54292">
    <property type="entry name" value="2Fe-2S ferredoxin-like"/>
    <property type="match status" value="1"/>
</dbReference>
<dbReference type="Pfam" id="PF15998">
    <property type="entry name" value="DUF4773"/>
    <property type="match status" value="1"/>
</dbReference>
<accession>A0A6J2XY11</accession>
<dbReference type="AlphaFoldDB" id="A0A6J2XY11"/>
<protein>
    <submittedName>
        <fullName evidence="4">Uncharacterized protein LOC115882456</fullName>
    </submittedName>
</protein>
<dbReference type="Proteomes" id="UP000504635">
    <property type="component" value="Unplaced"/>
</dbReference>
<evidence type="ECO:0000313" key="3">
    <source>
        <dbReference type="Proteomes" id="UP000504635"/>
    </source>
</evidence>
<gene>
    <name evidence="4" type="primary">LOC115882456</name>
</gene>
<dbReference type="PANTHER" id="PTHR36299">
    <property type="entry name" value="AGAP008005-PA"/>
    <property type="match status" value="1"/>
</dbReference>
<dbReference type="GO" id="GO:0051536">
    <property type="term" value="F:iron-sulfur cluster binding"/>
    <property type="evidence" value="ECO:0007669"/>
    <property type="project" value="InterPro"/>
</dbReference>
<dbReference type="InParanoid" id="A0A6J2XY11"/>
<keyword evidence="3" id="KW-1185">Reference proteome</keyword>
<feature type="region of interest" description="Disordered" evidence="1">
    <location>
        <begin position="185"/>
        <end position="208"/>
    </location>
</feature>
<evidence type="ECO:0000313" key="4">
    <source>
        <dbReference type="RefSeq" id="XP_030756383.1"/>
    </source>
</evidence>
<feature type="compositionally biased region" description="Acidic residues" evidence="1">
    <location>
        <begin position="197"/>
        <end position="206"/>
    </location>
</feature>
<name>A0A6J2XY11_SITOR</name>
<organism evidence="3 4">
    <name type="scientific">Sitophilus oryzae</name>
    <name type="common">Rice weevil</name>
    <name type="synonym">Curculio oryzae</name>
    <dbReference type="NCBI Taxonomy" id="7048"/>
    <lineage>
        <taxon>Eukaryota</taxon>
        <taxon>Metazoa</taxon>
        <taxon>Ecdysozoa</taxon>
        <taxon>Arthropoda</taxon>
        <taxon>Hexapoda</taxon>
        <taxon>Insecta</taxon>
        <taxon>Pterygota</taxon>
        <taxon>Neoptera</taxon>
        <taxon>Endopterygota</taxon>
        <taxon>Coleoptera</taxon>
        <taxon>Polyphaga</taxon>
        <taxon>Cucujiformia</taxon>
        <taxon>Curculionidae</taxon>
        <taxon>Dryophthorinae</taxon>
        <taxon>Sitophilus</taxon>
    </lineage>
</organism>
<dbReference type="RefSeq" id="XP_030756383.1">
    <property type="nucleotide sequence ID" value="XM_030900523.1"/>
</dbReference>
<dbReference type="InterPro" id="IPR036010">
    <property type="entry name" value="2Fe-2S_ferredoxin-like_sf"/>
</dbReference>
<proteinExistence type="predicted"/>
<dbReference type="PANTHER" id="PTHR36299:SF4">
    <property type="entry name" value="GH07892P-RELATED"/>
    <property type="match status" value="1"/>
</dbReference>
<reference evidence="4" key="1">
    <citation type="submission" date="2025-08" db="UniProtKB">
        <authorList>
            <consortium name="RefSeq"/>
        </authorList>
    </citation>
    <scope>IDENTIFICATION</scope>
    <source>
        <tissue evidence="4">Gonads</tissue>
    </source>
</reference>
<sequence length="262" mass="29434">MDSARSFLCFLTVYIAFQRQINIVSGQNVSEGKPISSGAPSKPVAVLSTTTRKPFLQSPFRVPCSCSQGQCGCCTGYILDRLNQKACVNMTYEPEEFAVTAVMSLNGVPFYKNSISGKNPPPMCFRLPRFRFITLCVEFSNVYFLNRNVHLCVDAEANWSDFTLVEWSFDCVRMGLSGFQIVNQEDGGGLPEKPIDSEDQTDEDYDDSARNIPIEKGLSYDKGSRIIFHRSLQRLEGKSPDRRLVSVKRVEGERFIIAASFR</sequence>
<dbReference type="GeneID" id="115882456"/>